<evidence type="ECO:0000313" key="3">
    <source>
        <dbReference type="Proteomes" id="UP000216024"/>
    </source>
</evidence>
<keyword evidence="1" id="KW-0472">Membrane</keyword>
<reference evidence="2 3" key="1">
    <citation type="submission" date="2017-06" db="EMBL/GenBank/DDBJ databases">
        <title>Draft genome sequence of anaerobic fermentative bacterium Anaeromicrobium sediminis DY2726D isolated from West Pacific Ocean sediments.</title>
        <authorList>
            <person name="Zeng X."/>
        </authorList>
    </citation>
    <scope>NUCLEOTIDE SEQUENCE [LARGE SCALE GENOMIC DNA]</scope>
    <source>
        <strain evidence="2 3">DY2726D</strain>
    </source>
</reference>
<feature type="transmembrane region" description="Helical" evidence="1">
    <location>
        <begin position="12"/>
        <end position="28"/>
    </location>
</feature>
<keyword evidence="3" id="KW-1185">Reference proteome</keyword>
<keyword evidence="1" id="KW-0812">Transmembrane</keyword>
<evidence type="ECO:0000256" key="1">
    <source>
        <dbReference type="SAM" id="Phobius"/>
    </source>
</evidence>
<keyword evidence="1" id="KW-1133">Transmembrane helix</keyword>
<dbReference type="Proteomes" id="UP000216024">
    <property type="component" value="Unassembled WGS sequence"/>
</dbReference>
<feature type="transmembrane region" description="Helical" evidence="1">
    <location>
        <begin position="34"/>
        <end position="52"/>
    </location>
</feature>
<accession>A0A267MDF4</accession>
<organism evidence="2 3">
    <name type="scientific">Anaeromicrobium sediminis</name>
    <dbReference type="NCBI Taxonomy" id="1478221"/>
    <lineage>
        <taxon>Bacteria</taxon>
        <taxon>Bacillati</taxon>
        <taxon>Bacillota</taxon>
        <taxon>Clostridia</taxon>
        <taxon>Peptostreptococcales</taxon>
        <taxon>Thermotaleaceae</taxon>
        <taxon>Anaeromicrobium</taxon>
    </lineage>
</organism>
<feature type="transmembrane region" description="Helical" evidence="1">
    <location>
        <begin position="73"/>
        <end position="92"/>
    </location>
</feature>
<proteinExistence type="predicted"/>
<protein>
    <submittedName>
        <fullName evidence="2">Uncharacterized protein</fullName>
    </submittedName>
</protein>
<dbReference type="RefSeq" id="WP_095135396.1">
    <property type="nucleotide sequence ID" value="NZ_NIBG01000026.1"/>
</dbReference>
<dbReference type="AlphaFoldDB" id="A0A267MDF4"/>
<dbReference type="EMBL" id="NIBG01000026">
    <property type="protein sequence ID" value="PAB57412.1"/>
    <property type="molecule type" value="Genomic_DNA"/>
</dbReference>
<feature type="transmembrane region" description="Helical" evidence="1">
    <location>
        <begin position="149"/>
        <end position="172"/>
    </location>
</feature>
<evidence type="ECO:0000313" key="2">
    <source>
        <dbReference type="EMBL" id="PAB57412.1"/>
    </source>
</evidence>
<name>A0A267MDF4_9FIRM</name>
<sequence>MNHKVRENLKSILLILLYLFIGSYKLNKVKESNIIIPVVYLLLITMSIHSYSKYKKRINNAYIICVRNLNIDLIFSGFYGILSFIGCLYFLVKFSEAYPYLKELGYVHNIFEMFNYTYIDEIDKELWKQMAGESLHSRRLIVAITISNYASLGIGAGMLGLICGMSSLAMYFKGKYMEVIEKDKVVSQSGEYTWDSLLEHQWGELFMKNDKIYYELWLTFKNDESRKKSTSKSKERVYLRIGKEDKSKVEELIEINL</sequence>
<gene>
    <name evidence="2" type="ORF">CCE28_19140</name>
</gene>
<comment type="caution">
    <text evidence="2">The sequence shown here is derived from an EMBL/GenBank/DDBJ whole genome shotgun (WGS) entry which is preliminary data.</text>
</comment>